<evidence type="ECO:0000313" key="2">
    <source>
        <dbReference type="Proteomes" id="UP000036681"/>
    </source>
</evidence>
<evidence type="ECO:0000313" key="3">
    <source>
        <dbReference type="WBParaSite" id="ALUE_0001385001-mRNA-1"/>
    </source>
</evidence>
<sequence length="85" mass="10073">MVRTKNRRRISLHQALELRPHIPSNRQDGSGVKICGKAGKRNHRGRDDIPFWHRPFMLIRIDHTRSLRVTRIWCRNAMTSSTNLF</sequence>
<name>A0A0M3I8X6_ASCLU</name>
<dbReference type="WBParaSite" id="ALUE_0001385001-mRNA-1">
    <property type="protein sequence ID" value="ALUE_0001385001-mRNA-1"/>
    <property type="gene ID" value="ALUE_0001385001"/>
</dbReference>
<evidence type="ECO:0000256" key="1">
    <source>
        <dbReference type="SAM" id="MobiDB-lite"/>
    </source>
</evidence>
<dbReference type="Proteomes" id="UP000036681">
    <property type="component" value="Unplaced"/>
</dbReference>
<feature type="region of interest" description="Disordered" evidence="1">
    <location>
        <begin position="13"/>
        <end position="42"/>
    </location>
</feature>
<accession>A0A0M3I8X6</accession>
<reference evidence="3" key="1">
    <citation type="submission" date="2017-02" db="UniProtKB">
        <authorList>
            <consortium name="WormBaseParasite"/>
        </authorList>
    </citation>
    <scope>IDENTIFICATION</scope>
</reference>
<dbReference type="AlphaFoldDB" id="A0A0M3I8X6"/>
<keyword evidence="2" id="KW-1185">Reference proteome</keyword>
<proteinExistence type="predicted"/>
<organism evidence="2 3">
    <name type="scientific">Ascaris lumbricoides</name>
    <name type="common">Giant roundworm</name>
    <dbReference type="NCBI Taxonomy" id="6252"/>
    <lineage>
        <taxon>Eukaryota</taxon>
        <taxon>Metazoa</taxon>
        <taxon>Ecdysozoa</taxon>
        <taxon>Nematoda</taxon>
        <taxon>Chromadorea</taxon>
        <taxon>Rhabditida</taxon>
        <taxon>Spirurina</taxon>
        <taxon>Ascaridomorpha</taxon>
        <taxon>Ascaridoidea</taxon>
        <taxon>Ascarididae</taxon>
        <taxon>Ascaris</taxon>
    </lineage>
</organism>
<protein>
    <submittedName>
        <fullName evidence="3">Uncharacterized protein</fullName>
    </submittedName>
</protein>